<protein>
    <submittedName>
        <fullName evidence="1">Uncharacterized protein</fullName>
    </submittedName>
</protein>
<keyword evidence="2" id="KW-1185">Reference proteome</keyword>
<evidence type="ECO:0000313" key="2">
    <source>
        <dbReference type="Proteomes" id="UP001055879"/>
    </source>
</evidence>
<name>A0ACB8XKW2_ARCLA</name>
<organism evidence="1 2">
    <name type="scientific">Arctium lappa</name>
    <name type="common">Greater burdock</name>
    <name type="synonym">Lappa major</name>
    <dbReference type="NCBI Taxonomy" id="4217"/>
    <lineage>
        <taxon>Eukaryota</taxon>
        <taxon>Viridiplantae</taxon>
        <taxon>Streptophyta</taxon>
        <taxon>Embryophyta</taxon>
        <taxon>Tracheophyta</taxon>
        <taxon>Spermatophyta</taxon>
        <taxon>Magnoliopsida</taxon>
        <taxon>eudicotyledons</taxon>
        <taxon>Gunneridae</taxon>
        <taxon>Pentapetalae</taxon>
        <taxon>asterids</taxon>
        <taxon>campanulids</taxon>
        <taxon>Asterales</taxon>
        <taxon>Asteraceae</taxon>
        <taxon>Carduoideae</taxon>
        <taxon>Cardueae</taxon>
        <taxon>Arctiinae</taxon>
        <taxon>Arctium</taxon>
    </lineage>
</organism>
<reference evidence="1 2" key="2">
    <citation type="journal article" date="2022" name="Mol. Ecol. Resour.">
        <title>The genomes of chicory, endive, great burdock and yacon provide insights into Asteraceae paleo-polyploidization history and plant inulin production.</title>
        <authorList>
            <person name="Fan W."/>
            <person name="Wang S."/>
            <person name="Wang H."/>
            <person name="Wang A."/>
            <person name="Jiang F."/>
            <person name="Liu H."/>
            <person name="Zhao H."/>
            <person name="Xu D."/>
            <person name="Zhang Y."/>
        </authorList>
    </citation>
    <scope>NUCLEOTIDE SEQUENCE [LARGE SCALE GENOMIC DNA]</scope>
    <source>
        <strain evidence="2">cv. Niubang</strain>
    </source>
</reference>
<gene>
    <name evidence="1" type="ORF">L6452_40258</name>
</gene>
<proteinExistence type="predicted"/>
<accession>A0ACB8XKW2</accession>
<dbReference type="Proteomes" id="UP001055879">
    <property type="component" value="Linkage Group LG16"/>
</dbReference>
<sequence length="202" mass="22360">MPEARDRLSRPNKEVAEMPVSILGILVDEDDSDRSIRRTLFRWGATGGSSGATARGGGGGNSFRRGRGGRTGQQSVLPSWYPRTWLGDITHVVQAIKRRRVRLGDDHHQPAAHPSDAQLEHDVSLVTPKPKSASCKPSTLGKVPKILAGGEETEFLTPQKKLLNSIDIVEKVVMEELHRLKRTPSAKRAEREKRVTTLMSMR</sequence>
<comment type="caution">
    <text evidence="1">The sequence shown here is derived from an EMBL/GenBank/DDBJ whole genome shotgun (WGS) entry which is preliminary data.</text>
</comment>
<reference evidence="2" key="1">
    <citation type="journal article" date="2022" name="Mol. Ecol. Resour.">
        <title>The genomes of chicory, endive, great burdock and yacon provide insights into Asteraceae palaeo-polyploidization history and plant inulin production.</title>
        <authorList>
            <person name="Fan W."/>
            <person name="Wang S."/>
            <person name="Wang H."/>
            <person name="Wang A."/>
            <person name="Jiang F."/>
            <person name="Liu H."/>
            <person name="Zhao H."/>
            <person name="Xu D."/>
            <person name="Zhang Y."/>
        </authorList>
    </citation>
    <scope>NUCLEOTIDE SEQUENCE [LARGE SCALE GENOMIC DNA]</scope>
    <source>
        <strain evidence="2">cv. Niubang</strain>
    </source>
</reference>
<dbReference type="EMBL" id="CM042062">
    <property type="protein sequence ID" value="KAI3669038.1"/>
    <property type="molecule type" value="Genomic_DNA"/>
</dbReference>
<evidence type="ECO:0000313" key="1">
    <source>
        <dbReference type="EMBL" id="KAI3669038.1"/>
    </source>
</evidence>